<sequence>MKLRIDSALVIRGLLIREFRDTKDYLSGTPRYTEFANKKTADNEGRVYSEFRPFGISTVGYMTFSNSTIRRSDHSYLRREYATGYEDKKGRIREDKLENTEVAVTSRKYQDRRKSGKHKKKRRNSPVNKDLRGPDGGHKTTKSKSRMAKTSCKSKTEPSNTHIVEQVWNPRTSFIPNKKEPRNPEGQISNMDFGSFRVPNLFPFQFDKMCIRKVDQFMIDFHDFEYSGFRVSTYDRNPREALLLLLPSGIN</sequence>
<accession>A0A085NLK6</accession>
<feature type="compositionally biased region" description="Basic residues" evidence="1">
    <location>
        <begin position="114"/>
        <end position="124"/>
    </location>
</feature>
<feature type="region of interest" description="Disordered" evidence="1">
    <location>
        <begin position="103"/>
        <end position="168"/>
    </location>
</feature>
<evidence type="ECO:0000313" key="2">
    <source>
        <dbReference type="EMBL" id="KFD70352.1"/>
    </source>
</evidence>
<proteinExistence type="predicted"/>
<organism evidence="2">
    <name type="scientific">Trichuris suis</name>
    <name type="common">pig whipworm</name>
    <dbReference type="NCBI Taxonomy" id="68888"/>
    <lineage>
        <taxon>Eukaryota</taxon>
        <taxon>Metazoa</taxon>
        <taxon>Ecdysozoa</taxon>
        <taxon>Nematoda</taxon>
        <taxon>Enoplea</taxon>
        <taxon>Dorylaimia</taxon>
        <taxon>Trichinellida</taxon>
        <taxon>Trichuridae</taxon>
        <taxon>Trichuris</taxon>
    </lineage>
</organism>
<protein>
    <submittedName>
        <fullName evidence="2">Uncharacterized protein</fullName>
    </submittedName>
</protein>
<gene>
    <name evidence="2" type="ORF">M514_17436</name>
</gene>
<reference evidence="2" key="1">
    <citation type="journal article" date="2014" name="Nat. Genet.">
        <title>Genome and transcriptome of the porcine whipworm Trichuris suis.</title>
        <authorList>
            <person name="Jex A.R."/>
            <person name="Nejsum P."/>
            <person name="Schwarz E.M."/>
            <person name="Hu L."/>
            <person name="Young N.D."/>
            <person name="Hall R.S."/>
            <person name="Korhonen P.K."/>
            <person name="Liao S."/>
            <person name="Thamsborg S."/>
            <person name="Xia J."/>
            <person name="Xu P."/>
            <person name="Wang S."/>
            <person name="Scheerlinck J.P."/>
            <person name="Hofmann A."/>
            <person name="Sternberg P.W."/>
            <person name="Wang J."/>
            <person name="Gasser R.B."/>
        </authorList>
    </citation>
    <scope>NUCLEOTIDE SEQUENCE [LARGE SCALE GENOMIC DNA]</scope>
    <source>
        <strain evidence="2">DCEP-RM93F</strain>
    </source>
</reference>
<feature type="compositionally biased region" description="Basic and acidic residues" evidence="1">
    <location>
        <begin position="129"/>
        <end position="138"/>
    </location>
</feature>
<dbReference type="EMBL" id="KL367488">
    <property type="protein sequence ID" value="KFD70352.1"/>
    <property type="molecule type" value="Genomic_DNA"/>
</dbReference>
<dbReference type="AlphaFoldDB" id="A0A085NLK6"/>
<evidence type="ECO:0000256" key="1">
    <source>
        <dbReference type="SAM" id="MobiDB-lite"/>
    </source>
</evidence>
<feature type="compositionally biased region" description="Polar residues" evidence="1">
    <location>
        <begin position="151"/>
        <end position="168"/>
    </location>
</feature>
<name>A0A085NLK6_9BILA</name>
<dbReference type="Proteomes" id="UP000030758">
    <property type="component" value="Unassembled WGS sequence"/>
</dbReference>